<dbReference type="GO" id="GO:0003978">
    <property type="term" value="F:UDP-glucose 4-epimerase activity"/>
    <property type="evidence" value="ECO:0007669"/>
    <property type="project" value="UniProtKB-EC"/>
</dbReference>
<evidence type="ECO:0000313" key="2">
    <source>
        <dbReference type="EMBL" id="NYF98633.1"/>
    </source>
</evidence>
<keyword evidence="2" id="KW-0413">Isomerase</keyword>
<evidence type="ECO:0000313" key="3">
    <source>
        <dbReference type="Proteomes" id="UP000554054"/>
    </source>
</evidence>
<name>A0A852VVE3_9MICO</name>
<accession>A0A852VVE3</accession>
<dbReference type="PANTHER" id="PTHR43245">
    <property type="entry name" value="BIFUNCTIONAL POLYMYXIN RESISTANCE PROTEIN ARNA"/>
    <property type="match status" value="1"/>
</dbReference>
<dbReference type="CDD" id="cd05240">
    <property type="entry name" value="UDP_G4E_3_SDR_e"/>
    <property type="match status" value="1"/>
</dbReference>
<dbReference type="InterPro" id="IPR001509">
    <property type="entry name" value="Epimerase_deHydtase"/>
</dbReference>
<reference evidence="2 3" key="1">
    <citation type="submission" date="2020-07" db="EMBL/GenBank/DDBJ databases">
        <title>Sequencing the genomes of 1000 actinobacteria strains.</title>
        <authorList>
            <person name="Klenk H.-P."/>
        </authorList>
    </citation>
    <scope>NUCLEOTIDE SEQUENCE [LARGE SCALE GENOMIC DNA]</scope>
    <source>
        <strain evidence="2 3">DSM 26154</strain>
    </source>
</reference>
<feature type="domain" description="NAD-dependent epimerase/dehydratase" evidence="1">
    <location>
        <begin position="3"/>
        <end position="183"/>
    </location>
</feature>
<dbReference type="AlphaFoldDB" id="A0A852VVE3"/>
<dbReference type="Pfam" id="PF01370">
    <property type="entry name" value="Epimerase"/>
    <property type="match status" value="1"/>
</dbReference>
<protein>
    <submittedName>
        <fullName evidence="2">UDP-glucose 4-epimerase</fullName>
        <ecNumber evidence="2">5.1.3.2</ecNumber>
    </submittedName>
</protein>
<dbReference type="InterPro" id="IPR050177">
    <property type="entry name" value="Lipid_A_modif_metabolic_enz"/>
</dbReference>
<dbReference type="Proteomes" id="UP000554054">
    <property type="component" value="Unassembled WGS sequence"/>
</dbReference>
<comment type="caution">
    <text evidence="2">The sequence shown here is derived from an EMBL/GenBank/DDBJ whole genome shotgun (WGS) entry which is preliminary data.</text>
</comment>
<evidence type="ECO:0000259" key="1">
    <source>
        <dbReference type="Pfam" id="PF01370"/>
    </source>
</evidence>
<gene>
    <name evidence="2" type="ORF">BJY20_002025</name>
</gene>
<dbReference type="InterPro" id="IPR036291">
    <property type="entry name" value="NAD(P)-bd_dom_sf"/>
</dbReference>
<keyword evidence="3" id="KW-1185">Reference proteome</keyword>
<sequence length="323" mass="34711">MKVLITGGSGFLGTSVGAGLADAGHTVISADLHPVTTPGVTSVTLDVTDADGVRALLTEHRPEAVVHLAAIVTPGKDSGREVERRVDVEGTRNVIAGCVAAGVRRLVVSSSGAAYGYHPDNPDWITEDQPVRGSLEFAYSDHKAQVEQLLAAARREHPELEQVVLRIGTILGERVDNQITALFLKKRLLGIRGARSPFVFIWDTDVVAIVQRAVTGDVTGTFNVAGDGALPITQIAERLGKNVLWLPDLLLRAVLAVGTTLGVSRYGPEQTRFLKHRPVLDNTRLREDFGYAPTHTSAEAFESWLATHPQAHAQAARGGRRPR</sequence>
<dbReference type="Gene3D" id="3.40.50.720">
    <property type="entry name" value="NAD(P)-binding Rossmann-like Domain"/>
    <property type="match status" value="1"/>
</dbReference>
<dbReference type="SUPFAM" id="SSF51735">
    <property type="entry name" value="NAD(P)-binding Rossmann-fold domains"/>
    <property type="match status" value="1"/>
</dbReference>
<dbReference type="EC" id="5.1.3.2" evidence="2"/>
<organism evidence="2 3">
    <name type="scientific">Janibacter cremeus</name>
    <dbReference type="NCBI Taxonomy" id="1285192"/>
    <lineage>
        <taxon>Bacteria</taxon>
        <taxon>Bacillati</taxon>
        <taxon>Actinomycetota</taxon>
        <taxon>Actinomycetes</taxon>
        <taxon>Micrococcales</taxon>
        <taxon>Intrasporangiaceae</taxon>
        <taxon>Janibacter</taxon>
    </lineage>
</organism>
<dbReference type="EMBL" id="JACCAE010000001">
    <property type="protein sequence ID" value="NYF98633.1"/>
    <property type="molecule type" value="Genomic_DNA"/>
</dbReference>
<dbReference type="PANTHER" id="PTHR43245:SF52">
    <property type="entry name" value="NAD-DEPENDENT EPIMERASE_DEHYDRATASE"/>
    <property type="match status" value="1"/>
</dbReference>
<dbReference type="RefSeq" id="WP_185991420.1">
    <property type="nucleotide sequence ID" value="NZ_JACCAE010000001.1"/>
</dbReference>
<proteinExistence type="predicted"/>